<dbReference type="PANTHER" id="PTHR10851">
    <property type="entry name" value="PYRIDOXINE-5-PHOSPHATE OXIDASE"/>
    <property type="match status" value="1"/>
</dbReference>
<feature type="binding site" evidence="5 7">
    <location>
        <begin position="62"/>
        <end position="67"/>
    </location>
    <ligand>
        <name>FMN</name>
        <dbReference type="ChEBI" id="CHEBI:58210"/>
    </ligand>
</feature>
<comment type="cofactor">
    <cofactor evidence="5 7">
        <name>FMN</name>
        <dbReference type="ChEBI" id="CHEBI:58210"/>
    </cofactor>
    <text evidence="5 7">Binds 1 FMN per subunit.</text>
</comment>
<evidence type="ECO:0000259" key="9">
    <source>
        <dbReference type="Pfam" id="PF10590"/>
    </source>
</evidence>
<feature type="binding site" evidence="5 6">
    <location>
        <position position="124"/>
    </location>
    <ligand>
        <name>substrate</name>
    </ligand>
</feature>
<dbReference type="PROSITE" id="PS01064">
    <property type="entry name" value="PYRIDOX_OXIDASE"/>
    <property type="match status" value="1"/>
</dbReference>
<feature type="binding site" evidence="5 7">
    <location>
        <position position="196"/>
    </location>
    <ligand>
        <name>FMN</name>
        <dbReference type="ChEBI" id="CHEBI:58210"/>
    </ligand>
</feature>
<dbReference type="GO" id="GO:0008615">
    <property type="term" value="P:pyridoxine biosynthetic process"/>
    <property type="evidence" value="ECO:0007669"/>
    <property type="project" value="UniProtKB-UniRule"/>
</dbReference>
<feature type="domain" description="Pyridoxamine 5'-phosphate oxidase N-terminal" evidence="8">
    <location>
        <begin position="35"/>
        <end position="161"/>
    </location>
</feature>
<dbReference type="NCBIfam" id="NF004231">
    <property type="entry name" value="PRK05679.1"/>
    <property type="match status" value="1"/>
</dbReference>
<gene>
    <name evidence="5" type="primary">pdxH</name>
    <name evidence="10" type="ORF">AT746_05005</name>
</gene>
<dbReference type="InterPro" id="IPR011576">
    <property type="entry name" value="Pyridox_Oxase_N"/>
</dbReference>
<dbReference type="GO" id="GO:0004733">
    <property type="term" value="F:pyridoxamine phosphate oxidase activity"/>
    <property type="evidence" value="ECO:0007669"/>
    <property type="project" value="UniProtKB-UniRule"/>
</dbReference>
<evidence type="ECO:0000256" key="2">
    <source>
        <dbReference type="ARBA" id="ARBA00022630"/>
    </source>
</evidence>
<evidence type="ECO:0000256" key="5">
    <source>
        <dbReference type="HAMAP-Rule" id="MF_01629"/>
    </source>
</evidence>
<evidence type="ECO:0000256" key="7">
    <source>
        <dbReference type="PIRSR" id="PIRSR000190-2"/>
    </source>
</evidence>
<dbReference type="AlphaFoldDB" id="A0A0U2ZH10"/>
<dbReference type="InterPro" id="IPR019740">
    <property type="entry name" value="Pyridox_Oxase_CS"/>
</dbReference>
<feature type="binding site" evidence="5 6">
    <location>
        <begin position="192"/>
        <end position="194"/>
    </location>
    <ligand>
        <name>substrate</name>
    </ligand>
</feature>
<dbReference type="RefSeq" id="WP_062477303.1">
    <property type="nucleotide sequence ID" value="NZ_CP013650.1"/>
</dbReference>
<dbReference type="OrthoDB" id="9780392at2"/>
<accession>A0A0U2ZH10</accession>
<keyword evidence="3 5" id="KW-0288">FMN</keyword>
<keyword evidence="5" id="KW-0664">Pyridoxine biosynthesis</keyword>
<keyword evidence="2 5" id="KW-0285">Flavoprotein</keyword>
<feature type="binding site" evidence="5 7">
    <location>
        <position position="84"/>
    </location>
    <ligand>
        <name>FMN</name>
        <dbReference type="ChEBI" id="CHEBI:58210"/>
    </ligand>
</feature>
<dbReference type="EC" id="1.4.3.5" evidence="5"/>
<dbReference type="NCBIfam" id="TIGR00558">
    <property type="entry name" value="pdxH"/>
    <property type="match status" value="1"/>
</dbReference>
<dbReference type="Pfam" id="PF01243">
    <property type="entry name" value="PNPOx_N"/>
    <property type="match status" value="1"/>
</dbReference>
<feature type="binding site" evidence="5 6">
    <location>
        <position position="132"/>
    </location>
    <ligand>
        <name>substrate</name>
    </ligand>
</feature>
<evidence type="ECO:0000259" key="8">
    <source>
        <dbReference type="Pfam" id="PF01243"/>
    </source>
</evidence>
<dbReference type="GO" id="GO:0010181">
    <property type="term" value="F:FMN binding"/>
    <property type="evidence" value="ECO:0007669"/>
    <property type="project" value="UniProtKB-UniRule"/>
</dbReference>
<evidence type="ECO:0000313" key="10">
    <source>
        <dbReference type="EMBL" id="ALS97692.1"/>
    </source>
</evidence>
<proteinExistence type="inferred from homology"/>
<comment type="catalytic activity">
    <reaction evidence="5">
        <text>pyridoxamine 5'-phosphate + O2 + H2O = pyridoxal 5'-phosphate + H2O2 + NH4(+)</text>
        <dbReference type="Rhea" id="RHEA:15817"/>
        <dbReference type="ChEBI" id="CHEBI:15377"/>
        <dbReference type="ChEBI" id="CHEBI:15379"/>
        <dbReference type="ChEBI" id="CHEBI:16240"/>
        <dbReference type="ChEBI" id="CHEBI:28938"/>
        <dbReference type="ChEBI" id="CHEBI:58451"/>
        <dbReference type="ChEBI" id="CHEBI:597326"/>
        <dbReference type="EC" id="1.4.3.5"/>
    </reaction>
</comment>
<comment type="function">
    <text evidence="5">Catalyzes the oxidation of either pyridoxine 5'-phosphate (PNP) or pyridoxamine 5'-phosphate (PMP) into pyridoxal 5'-phosphate (PLP).</text>
</comment>
<comment type="catalytic activity">
    <reaction evidence="5">
        <text>pyridoxine 5'-phosphate + O2 = pyridoxal 5'-phosphate + H2O2</text>
        <dbReference type="Rhea" id="RHEA:15149"/>
        <dbReference type="ChEBI" id="CHEBI:15379"/>
        <dbReference type="ChEBI" id="CHEBI:16240"/>
        <dbReference type="ChEBI" id="CHEBI:58589"/>
        <dbReference type="ChEBI" id="CHEBI:597326"/>
        <dbReference type="EC" id="1.4.3.5"/>
    </reaction>
</comment>
<protein>
    <recommendedName>
        <fullName evidence="5">Pyridoxine/pyridoxamine 5'-phosphate oxidase</fullName>
        <ecNumber evidence="5">1.4.3.5</ecNumber>
    </recommendedName>
    <alternativeName>
        <fullName evidence="5">PNP/PMP oxidase</fullName>
        <shortName evidence="5">PNPOx</shortName>
    </alternativeName>
    <alternativeName>
        <fullName evidence="5">Pyridoxal 5'-phosphate synthase</fullName>
    </alternativeName>
</protein>
<feature type="binding site" evidence="5 7">
    <location>
        <begin position="77"/>
        <end position="78"/>
    </location>
    <ligand>
        <name>FMN</name>
        <dbReference type="ChEBI" id="CHEBI:58210"/>
    </ligand>
</feature>
<dbReference type="Gene3D" id="2.30.110.10">
    <property type="entry name" value="Electron Transport, Fmn-binding Protein, Chain A"/>
    <property type="match status" value="1"/>
</dbReference>
<dbReference type="InterPro" id="IPR019576">
    <property type="entry name" value="Pyridoxamine_oxidase_dimer_C"/>
</dbReference>
<feature type="domain" description="Pyridoxine 5'-phosphate oxidase dimerisation C-terminal" evidence="9">
    <location>
        <begin position="173"/>
        <end position="214"/>
    </location>
</feature>
<feature type="binding site" evidence="5 6">
    <location>
        <position position="67"/>
    </location>
    <ligand>
        <name>substrate</name>
    </ligand>
</feature>
<name>A0A0U2ZH10_9ALTE</name>
<feature type="binding site" evidence="5 6">
    <location>
        <position position="128"/>
    </location>
    <ligand>
        <name>substrate</name>
    </ligand>
</feature>
<dbReference type="STRING" id="1526571.AT746_05005"/>
<feature type="binding site" evidence="5 7">
    <location>
        <position position="186"/>
    </location>
    <ligand>
        <name>FMN</name>
        <dbReference type="ChEBI" id="CHEBI:58210"/>
    </ligand>
</feature>
<dbReference type="KEGG" id="lal:AT746_05005"/>
<dbReference type="PIRSF" id="PIRSF000190">
    <property type="entry name" value="Pyd_amn-ph_oxd"/>
    <property type="match status" value="1"/>
</dbReference>
<sequence length="214" mass="24663">MIENLAALRREYTQGGLHREDLNADPILQFEAWLQDVITAGIPDPTAMTVATVDAQGQPSQRIVLLKDVSEKGFVFYTNLESRKAKELANNNKVSLHFPWHLLERQVKICGQAQPLSKTEVARYFLSRPRESQLAAWASAQSRPISTRQMLMSKFNEVKQKFADGDVTLPAFWGGFRVVPHEIEFWQGGEHRLHDRFCYRLEQQGQWKIERLMP</sequence>
<comment type="subunit">
    <text evidence="5">Homodimer.</text>
</comment>
<reference evidence="10 11" key="1">
    <citation type="submission" date="2015-12" db="EMBL/GenBank/DDBJ databases">
        <title>Complete genome of Lacimicrobium alkaliphilum KCTC 32984.</title>
        <authorList>
            <person name="Kim S.-G."/>
            <person name="Lee Y.-J."/>
        </authorList>
    </citation>
    <scope>NUCLEOTIDE SEQUENCE [LARGE SCALE GENOMIC DNA]</scope>
    <source>
        <strain evidence="10 11">YelD216</strain>
    </source>
</reference>
<feature type="binding site" evidence="5 7">
    <location>
        <position position="83"/>
    </location>
    <ligand>
        <name>FMN</name>
        <dbReference type="ChEBI" id="CHEBI:58210"/>
    </ligand>
</feature>
<dbReference type="SUPFAM" id="SSF50475">
    <property type="entry name" value="FMN-binding split barrel"/>
    <property type="match status" value="1"/>
</dbReference>
<evidence type="ECO:0000256" key="3">
    <source>
        <dbReference type="ARBA" id="ARBA00022643"/>
    </source>
</evidence>
<dbReference type="HAMAP" id="MF_01629">
    <property type="entry name" value="PdxH"/>
    <property type="match status" value="1"/>
</dbReference>
<comment type="similarity">
    <text evidence="1 5">Belongs to the pyridoxamine 5'-phosphate oxidase family.</text>
</comment>
<organism evidence="10 11">
    <name type="scientific">Lacimicrobium alkaliphilum</name>
    <dbReference type="NCBI Taxonomy" id="1526571"/>
    <lineage>
        <taxon>Bacteria</taxon>
        <taxon>Pseudomonadati</taxon>
        <taxon>Pseudomonadota</taxon>
        <taxon>Gammaproteobacteria</taxon>
        <taxon>Alteromonadales</taxon>
        <taxon>Alteromonadaceae</taxon>
        <taxon>Lacimicrobium</taxon>
    </lineage>
</organism>
<evidence type="ECO:0000256" key="4">
    <source>
        <dbReference type="ARBA" id="ARBA00023002"/>
    </source>
</evidence>
<keyword evidence="11" id="KW-1185">Reference proteome</keyword>
<evidence type="ECO:0000313" key="11">
    <source>
        <dbReference type="Proteomes" id="UP000068447"/>
    </source>
</evidence>
<dbReference type="InterPro" id="IPR000659">
    <property type="entry name" value="Pyridox_Oxase"/>
</dbReference>
<evidence type="ECO:0000256" key="6">
    <source>
        <dbReference type="PIRSR" id="PIRSR000190-1"/>
    </source>
</evidence>
<keyword evidence="4 5" id="KW-0560">Oxidoreductase</keyword>
<feature type="binding site" evidence="6">
    <location>
        <begin position="9"/>
        <end position="12"/>
    </location>
    <ligand>
        <name>substrate</name>
    </ligand>
</feature>
<dbReference type="EMBL" id="CP013650">
    <property type="protein sequence ID" value="ALS97692.1"/>
    <property type="molecule type" value="Genomic_DNA"/>
</dbReference>
<evidence type="ECO:0000256" key="1">
    <source>
        <dbReference type="ARBA" id="ARBA00007301"/>
    </source>
</evidence>
<dbReference type="UniPathway" id="UPA01068">
    <property type="reaction ID" value="UER00304"/>
</dbReference>
<dbReference type="Pfam" id="PF10590">
    <property type="entry name" value="PNP_phzG_C"/>
    <property type="match status" value="1"/>
</dbReference>
<comment type="pathway">
    <text evidence="5">Cofactor metabolism; pyridoxal 5'-phosphate salvage; pyridoxal 5'-phosphate from pyridoxamine 5'-phosphate: step 1/1.</text>
</comment>
<dbReference type="Proteomes" id="UP000068447">
    <property type="component" value="Chromosome"/>
</dbReference>
<feature type="binding site" evidence="5 7">
    <location>
        <begin position="141"/>
        <end position="142"/>
    </location>
    <ligand>
        <name>FMN</name>
        <dbReference type="ChEBI" id="CHEBI:58210"/>
    </ligand>
</feature>
<comment type="pathway">
    <text evidence="5">Cofactor metabolism; pyridoxal 5'-phosphate salvage; pyridoxal 5'-phosphate from pyridoxine 5'-phosphate: step 1/1.</text>
</comment>
<dbReference type="PANTHER" id="PTHR10851:SF0">
    <property type="entry name" value="PYRIDOXINE-5'-PHOSPHATE OXIDASE"/>
    <property type="match status" value="1"/>
</dbReference>
<feature type="binding site" evidence="5 7">
    <location>
        <position position="106"/>
    </location>
    <ligand>
        <name>FMN</name>
        <dbReference type="ChEBI" id="CHEBI:58210"/>
    </ligand>
</feature>
<dbReference type="InterPro" id="IPR012349">
    <property type="entry name" value="Split_barrel_FMN-bd"/>
</dbReference>